<feature type="transmembrane region" description="Helical" evidence="9">
    <location>
        <begin position="90"/>
        <end position="113"/>
    </location>
</feature>
<dbReference type="eggNOG" id="COG1455">
    <property type="taxonomic scope" value="Bacteria"/>
</dbReference>
<dbReference type="RefSeq" id="WP_008787559.1">
    <property type="nucleotide sequence ID" value="NZ_AKCB01000001.1"/>
</dbReference>
<feature type="transmembrane region" description="Helical" evidence="9">
    <location>
        <begin position="405"/>
        <end position="426"/>
    </location>
</feature>
<evidence type="ECO:0000313" key="12">
    <source>
        <dbReference type="Proteomes" id="UP000003157"/>
    </source>
</evidence>
<evidence type="ECO:0000313" key="11">
    <source>
        <dbReference type="EMBL" id="EFW06206.1"/>
    </source>
</evidence>
<keyword evidence="2 8" id="KW-0813">Transport</keyword>
<evidence type="ECO:0000256" key="8">
    <source>
        <dbReference type="PIRNR" id="PIRNR006351"/>
    </source>
</evidence>
<keyword evidence="4 8" id="KW-0762">Sugar transport</keyword>
<sequence length="449" mass="49923">MGTETKKITLLERLTDFIENKLAPPLIRISQVRYLQTLQRTFMVMMPYMILGATATLILNLGGLFAEGTGLNMPEVADMINAVIANIQPALLQIVFVSINLMAFLCVVLNSYFLGDYYKDKDSQISPIVCGIVGLISFLSFIDFTTLSENFDWPSYILGAPSLFSAIILSIVSVEIYRWFIARKITIKMPAGVPPMVADAFTSIIPVSVIVILSAFVGRNIPNIHFLTLINDASSHLVVGGSHPIAQFIAFVLDRIFWFVGLHGSNIVGSIMTPIWETMMGQNLADFMAGQDITYLFSSLWINSYVRLSVFPIAVLLVISKVKRFKVLGKLSIAGSIFNIAEPIMYGLPIVLNPLMFVPWVLGFAVLFIFNAILTVIGIAPPIVANVVWTMPVPLMAFIGSGFNFVALLISIMNMIILFFIFLPFFKVMERQELAIQKANEEEMFIENE</sequence>
<keyword evidence="12" id="KW-1185">Reference proteome</keyword>
<feature type="transmembrane region" description="Helical" evidence="9">
    <location>
        <begin position="197"/>
        <end position="218"/>
    </location>
</feature>
<evidence type="ECO:0000256" key="6">
    <source>
        <dbReference type="ARBA" id="ARBA00022989"/>
    </source>
</evidence>
<dbReference type="GO" id="GO:0008982">
    <property type="term" value="F:protein-N(PI)-phosphohistidine-sugar phosphotransferase activity"/>
    <property type="evidence" value="ECO:0007669"/>
    <property type="project" value="UniProtKB-UniRule"/>
</dbReference>
<feature type="transmembrane region" description="Helical" evidence="9">
    <location>
        <begin position="331"/>
        <end position="351"/>
    </location>
</feature>
<evidence type="ECO:0000256" key="4">
    <source>
        <dbReference type="ARBA" id="ARBA00022597"/>
    </source>
</evidence>
<dbReference type="PANTHER" id="PTHR33989:SF4">
    <property type="entry name" value="PTS SYSTEM N,N'-DIACETYLCHITOBIOSE-SPECIFIC EIIC COMPONENT"/>
    <property type="match status" value="1"/>
</dbReference>
<feature type="transmembrane region" description="Helical" evidence="9">
    <location>
        <begin position="357"/>
        <end position="376"/>
    </location>
</feature>
<comment type="subcellular location">
    <subcellularLocation>
        <location evidence="1">Cell membrane</location>
        <topology evidence="1">Multi-pass membrane protein</topology>
    </subcellularLocation>
</comment>
<evidence type="ECO:0000256" key="1">
    <source>
        <dbReference type="ARBA" id="ARBA00004651"/>
    </source>
</evidence>
<protein>
    <recommendedName>
        <fullName evidence="8">Permease IIC component</fullName>
    </recommendedName>
</protein>
<dbReference type="Pfam" id="PF02378">
    <property type="entry name" value="PTS_EIIC"/>
    <property type="match status" value="1"/>
</dbReference>
<evidence type="ECO:0000256" key="7">
    <source>
        <dbReference type="ARBA" id="ARBA00023136"/>
    </source>
</evidence>
<name>E7G6Q0_9FIRM</name>
<dbReference type="InterPro" id="IPR051088">
    <property type="entry name" value="PTS_Sugar-EIIC/EIIB"/>
</dbReference>
<dbReference type="AlphaFoldDB" id="E7G6Q0"/>
<gene>
    <name evidence="11" type="ORF">HMPREF9488_00438</name>
</gene>
<dbReference type="InterPro" id="IPR003352">
    <property type="entry name" value="PTS_EIIC"/>
</dbReference>
<dbReference type="InterPro" id="IPR004796">
    <property type="entry name" value="PTS_IIC_cello"/>
</dbReference>
<comment type="caution">
    <text evidence="11">The sequence shown here is derived from an EMBL/GenBank/DDBJ whole genome shotgun (WGS) entry which is preliminary data.</text>
</comment>
<feature type="transmembrane region" description="Helical" evidence="9">
    <location>
        <begin position="296"/>
        <end position="319"/>
    </location>
</feature>
<dbReference type="GO" id="GO:0009401">
    <property type="term" value="P:phosphoenolpyruvate-dependent sugar phosphotransferase system"/>
    <property type="evidence" value="ECO:0007669"/>
    <property type="project" value="InterPro"/>
</dbReference>
<feature type="domain" description="PTS EIIC type-3" evidence="10">
    <location>
        <begin position="18"/>
        <end position="425"/>
    </location>
</feature>
<dbReference type="NCBIfam" id="TIGR00410">
    <property type="entry name" value="lacE"/>
    <property type="match status" value="1"/>
</dbReference>
<dbReference type="Proteomes" id="UP000003157">
    <property type="component" value="Unassembled WGS sequence"/>
</dbReference>
<evidence type="ECO:0000256" key="3">
    <source>
        <dbReference type="ARBA" id="ARBA00022475"/>
    </source>
</evidence>
<dbReference type="PANTHER" id="PTHR33989">
    <property type="match status" value="1"/>
</dbReference>
<dbReference type="STRING" id="100884.GCA_000269565_01272"/>
<proteinExistence type="predicted"/>
<feature type="transmembrane region" description="Helical" evidence="9">
    <location>
        <begin position="125"/>
        <end position="144"/>
    </location>
</feature>
<dbReference type="HOGENOM" id="CLU_029688_1_0_9"/>
<dbReference type="GO" id="GO:0005886">
    <property type="term" value="C:plasma membrane"/>
    <property type="evidence" value="ECO:0007669"/>
    <property type="project" value="UniProtKB-SubCell"/>
</dbReference>
<comment type="function">
    <text evidence="8">The phosphoenolpyruvate-dependent sugar phosphotransferase system (PTS), a major carbohydrate active -transport system, catalyzes the phosphorylation of incoming sugar substrates concomitant with their translocation across the cell membrane.</text>
</comment>
<keyword evidence="5 9" id="KW-0812">Transmembrane</keyword>
<evidence type="ECO:0000259" key="10">
    <source>
        <dbReference type="PROSITE" id="PS51105"/>
    </source>
</evidence>
<dbReference type="EMBL" id="ADKX01000007">
    <property type="protein sequence ID" value="EFW06206.1"/>
    <property type="molecule type" value="Genomic_DNA"/>
</dbReference>
<feature type="transmembrane region" description="Helical" evidence="9">
    <location>
        <begin position="42"/>
        <end position="66"/>
    </location>
</feature>
<keyword evidence="7 8" id="KW-0472">Membrane</keyword>
<evidence type="ECO:0000256" key="5">
    <source>
        <dbReference type="ARBA" id="ARBA00022692"/>
    </source>
</evidence>
<dbReference type="PROSITE" id="PS51105">
    <property type="entry name" value="PTS_EIIC_TYPE_3"/>
    <property type="match status" value="1"/>
</dbReference>
<dbReference type="GO" id="GO:1901264">
    <property type="term" value="P:carbohydrate derivative transport"/>
    <property type="evidence" value="ECO:0007669"/>
    <property type="project" value="TreeGrafter"/>
</dbReference>
<feature type="transmembrane region" description="Helical" evidence="9">
    <location>
        <begin position="156"/>
        <end position="177"/>
    </location>
</feature>
<reference evidence="11 12" key="1">
    <citation type="submission" date="2010-12" db="EMBL/GenBank/DDBJ databases">
        <title>The Genome Sequence of Coprobacillus sp. strain 29_1.</title>
        <authorList>
            <consortium name="The Broad Institute Genome Sequencing Platform"/>
            <person name="Earl A."/>
            <person name="Ward D."/>
            <person name="Feldgarden M."/>
            <person name="Gevers D."/>
            <person name="Daigneault M."/>
            <person name="Sibley C.D."/>
            <person name="White A."/>
            <person name="Strauss J."/>
            <person name="Allen-Vercoe E."/>
            <person name="Young S.K."/>
            <person name="Zeng Q."/>
            <person name="Gargeya S."/>
            <person name="Fitzgerald M."/>
            <person name="Haas B."/>
            <person name="Abouelleil A."/>
            <person name="Alvarado L."/>
            <person name="Arachchi H.M."/>
            <person name="Berlin A."/>
            <person name="Brown A."/>
            <person name="Chapman S.B."/>
            <person name="Chen Z."/>
            <person name="Dunbar C."/>
            <person name="Freedman E."/>
            <person name="Gearin G."/>
            <person name="Gellesch M."/>
            <person name="Goldberg J."/>
            <person name="Griggs A."/>
            <person name="Gujja S."/>
            <person name="Heilman E."/>
            <person name="Heiman D."/>
            <person name="Howarth C."/>
            <person name="Larson L."/>
            <person name="Lui A."/>
            <person name="MacDonald P.J.P."/>
            <person name="Mehta T."/>
            <person name="Montmayeur A."/>
            <person name="Murphy C."/>
            <person name="Neiman D."/>
            <person name="Pearson M."/>
            <person name="Priest M."/>
            <person name="Roberts A."/>
            <person name="Saif S."/>
            <person name="Shea T."/>
            <person name="Shenoy N."/>
            <person name="Sisk P."/>
            <person name="Stolte C."/>
            <person name="Sykes S."/>
            <person name="White J."/>
            <person name="Yandava C."/>
            <person name="Nusbaum C."/>
            <person name="Birren B."/>
        </authorList>
    </citation>
    <scope>NUCLEOTIDE SEQUENCE [LARGE SCALE GENOMIC DNA]</scope>
    <source>
        <strain evidence="11 12">29_1</strain>
    </source>
</reference>
<keyword evidence="6 9" id="KW-1133">Transmembrane helix</keyword>
<organism evidence="11 12">
    <name type="scientific">Coprobacillus cateniformis</name>
    <dbReference type="NCBI Taxonomy" id="100884"/>
    <lineage>
        <taxon>Bacteria</taxon>
        <taxon>Bacillati</taxon>
        <taxon>Bacillota</taxon>
        <taxon>Erysipelotrichia</taxon>
        <taxon>Erysipelotrichales</taxon>
        <taxon>Coprobacillaceae</taxon>
        <taxon>Coprobacillus</taxon>
    </lineage>
</organism>
<dbReference type="GeneID" id="78229152"/>
<dbReference type="InterPro" id="IPR004501">
    <property type="entry name" value="PTS_EIIC_3"/>
</dbReference>
<feature type="transmembrane region" description="Helical" evidence="9">
    <location>
        <begin position="256"/>
        <end position="276"/>
    </location>
</feature>
<evidence type="ECO:0000256" key="9">
    <source>
        <dbReference type="SAM" id="Phobius"/>
    </source>
</evidence>
<dbReference type="OrthoDB" id="1641940at2"/>
<accession>E7G6Q0</accession>
<evidence type="ECO:0000256" key="2">
    <source>
        <dbReference type="ARBA" id="ARBA00022448"/>
    </source>
</evidence>
<keyword evidence="3 8" id="KW-1003">Cell membrane</keyword>
<dbReference type="PIRSF" id="PIRSF006351">
    <property type="entry name" value="PTS_EIIC-Cellobiose"/>
    <property type="match status" value="1"/>
</dbReference>